<dbReference type="CDD" id="cd03217">
    <property type="entry name" value="ABC_FeS_Assembly"/>
    <property type="match status" value="1"/>
</dbReference>
<dbReference type="GO" id="GO:0005524">
    <property type="term" value="F:ATP binding"/>
    <property type="evidence" value="ECO:0007669"/>
    <property type="project" value="UniProtKB-KW"/>
</dbReference>
<dbReference type="InterPro" id="IPR010230">
    <property type="entry name" value="FeS-cluster_ATPase_SufC"/>
</dbReference>
<evidence type="ECO:0000259" key="4">
    <source>
        <dbReference type="PROSITE" id="PS50893"/>
    </source>
</evidence>
<dbReference type="InterPro" id="IPR003439">
    <property type="entry name" value="ABC_transporter-like_ATP-bd"/>
</dbReference>
<dbReference type="SMART" id="SM00382">
    <property type="entry name" value="AAA"/>
    <property type="match status" value="1"/>
</dbReference>
<dbReference type="NCBIfam" id="TIGR01978">
    <property type="entry name" value="sufC"/>
    <property type="match status" value="1"/>
</dbReference>
<dbReference type="Proteomes" id="UP000034753">
    <property type="component" value="Unassembled WGS sequence"/>
</dbReference>
<evidence type="ECO:0000256" key="2">
    <source>
        <dbReference type="ARBA" id="ARBA00022741"/>
    </source>
</evidence>
<evidence type="ECO:0000256" key="1">
    <source>
        <dbReference type="ARBA" id="ARBA00006216"/>
    </source>
</evidence>
<dbReference type="PATRIC" id="fig|1618429.3.peg.498"/>
<sequence length="260" mass="27958">MLEIKNLHAECDGREILKGINLTINPGEVHALMGPNGSGKSTLSFAIAGHPKYKIIKGDILLNKKSILGMPVHERARLGLFLGFQYPQEISGVSISNFLRTALASSGKDAPAVADFYKLLKEKASEFGLSDEILKRGLNNGFSGGEKKRSEILQLAVLKPKFAILDEPDSGMDVDGLKYVAEGIKKAAAEGTGVLLVTHYNRILSHARPNFVHVLVDGKIVQSGGPELAVAIESQGYDKIGKMILPFQNHAGFDCAEVPA</sequence>
<accession>A0A0G0WLH4</accession>
<proteinExistence type="inferred from homology"/>
<organism evidence="5 6">
    <name type="scientific">Candidatus Daviesbacteria bacterium GW2011_GWB1_41_5</name>
    <dbReference type="NCBI Taxonomy" id="1618429"/>
    <lineage>
        <taxon>Bacteria</taxon>
        <taxon>Candidatus Daviesiibacteriota</taxon>
    </lineage>
</organism>
<comment type="similarity">
    <text evidence="1">Belongs to the ABC transporter superfamily. Ycf16 family.</text>
</comment>
<gene>
    <name evidence="5" type="ORF">UU67_C0021G0017</name>
</gene>
<feature type="domain" description="ABC transporter" evidence="4">
    <location>
        <begin position="2"/>
        <end position="242"/>
    </location>
</feature>
<dbReference type="SUPFAM" id="SSF52540">
    <property type="entry name" value="P-loop containing nucleoside triphosphate hydrolases"/>
    <property type="match status" value="1"/>
</dbReference>
<keyword evidence="2" id="KW-0547">Nucleotide-binding</keyword>
<evidence type="ECO:0000313" key="5">
    <source>
        <dbReference type="EMBL" id="KKS13614.1"/>
    </source>
</evidence>
<dbReference type="PANTHER" id="PTHR43204:SF1">
    <property type="entry name" value="ABC TRANSPORTER I FAMILY MEMBER 6, CHLOROPLASTIC"/>
    <property type="match status" value="1"/>
</dbReference>
<reference evidence="5 6" key="1">
    <citation type="journal article" date="2015" name="Nature">
        <title>rRNA introns, odd ribosomes, and small enigmatic genomes across a large radiation of phyla.</title>
        <authorList>
            <person name="Brown C.T."/>
            <person name="Hug L.A."/>
            <person name="Thomas B.C."/>
            <person name="Sharon I."/>
            <person name="Castelle C.J."/>
            <person name="Singh A."/>
            <person name="Wilkins M.J."/>
            <person name="Williams K.H."/>
            <person name="Banfield J.F."/>
        </authorList>
    </citation>
    <scope>NUCLEOTIDE SEQUENCE [LARGE SCALE GENOMIC DNA]</scope>
</reference>
<dbReference type="GO" id="GO:0016887">
    <property type="term" value="F:ATP hydrolysis activity"/>
    <property type="evidence" value="ECO:0007669"/>
    <property type="project" value="InterPro"/>
</dbReference>
<evidence type="ECO:0000313" key="6">
    <source>
        <dbReference type="Proteomes" id="UP000034753"/>
    </source>
</evidence>
<name>A0A0G0WLH4_9BACT</name>
<dbReference type="Pfam" id="PF00005">
    <property type="entry name" value="ABC_tran"/>
    <property type="match status" value="1"/>
</dbReference>
<dbReference type="EMBL" id="LCBN01000021">
    <property type="protein sequence ID" value="KKS13614.1"/>
    <property type="molecule type" value="Genomic_DNA"/>
</dbReference>
<dbReference type="PROSITE" id="PS50893">
    <property type="entry name" value="ABC_TRANSPORTER_2"/>
    <property type="match status" value="1"/>
</dbReference>
<protein>
    <submittedName>
        <fullName evidence="5">Fe-S cluster assembly ATP-binding protein</fullName>
    </submittedName>
</protein>
<dbReference type="AlphaFoldDB" id="A0A0G0WLH4"/>
<dbReference type="PANTHER" id="PTHR43204">
    <property type="entry name" value="ABC TRANSPORTER I FAMILY MEMBER 6, CHLOROPLASTIC"/>
    <property type="match status" value="1"/>
</dbReference>
<dbReference type="InterPro" id="IPR027417">
    <property type="entry name" value="P-loop_NTPase"/>
</dbReference>
<keyword evidence="3 5" id="KW-0067">ATP-binding</keyword>
<comment type="caution">
    <text evidence="5">The sequence shown here is derived from an EMBL/GenBank/DDBJ whole genome shotgun (WGS) entry which is preliminary data.</text>
</comment>
<dbReference type="InterPro" id="IPR003593">
    <property type="entry name" value="AAA+_ATPase"/>
</dbReference>
<dbReference type="Gene3D" id="3.40.50.300">
    <property type="entry name" value="P-loop containing nucleotide triphosphate hydrolases"/>
    <property type="match status" value="1"/>
</dbReference>
<evidence type="ECO:0000256" key="3">
    <source>
        <dbReference type="ARBA" id="ARBA00022840"/>
    </source>
</evidence>